<organism evidence="2 3">
    <name type="scientific">Fusarium sporotrichioides</name>
    <dbReference type="NCBI Taxonomy" id="5514"/>
    <lineage>
        <taxon>Eukaryota</taxon>
        <taxon>Fungi</taxon>
        <taxon>Dikarya</taxon>
        <taxon>Ascomycota</taxon>
        <taxon>Pezizomycotina</taxon>
        <taxon>Sordariomycetes</taxon>
        <taxon>Hypocreomycetidae</taxon>
        <taxon>Hypocreales</taxon>
        <taxon>Nectriaceae</taxon>
        <taxon>Fusarium</taxon>
    </lineage>
</organism>
<evidence type="ECO:0000313" key="2">
    <source>
        <dbReference type="EMBL" id="RGP69684.1"/>
    </source>
</evidence>
<sequence>MHSALLLSTLSCALFNAIHAFEFTGPDSSKKLDLTQPINITWDATKGSLSEPEARKFDLSFRALGSEEGRAFGWGLDNNLPFSSGSYEWDPADVVKKIKDNDNSISSDAGHTFEATILDKSGNILSKVVSDKYAAEGFDFIKNSGSKELQRSFYTVTIALAIAGSMLL</sequence>
<dbReference type="Proteomes" id="UP000266152">
    <property type="component" value="Unassembled WGS sequence"/>
</dbReference>
<comment type="caution">
    <text evidence="2">The sequence shown here is derived from an EMBL/GenBank/DDBJ whole genome shotgun (WGS) entry which is preliminary data.</text>
</comment>
<accession>A0A395SBA8</accession>
<feature type="signal peptide" evidence="1">
    <location>
        <begin position="1"/>
        <end position="20"/>
    </location>
</feature>
<keyword evidence="3" id="KW-1185">Reference proteome</keyword>
<feature type="chain" id="PRO_5017282671" evidence="1">
    <location>
        <begin position="21"/>
        <end position="168"/>
    </location>
</feature>
<dbReference type="AlphaFoldDB" id="A0A395SBA8"/>
<reference evidence="2 3" key="1">
    <citation type="journal article" date="2018" name="PLoS Pathog.">
        <title>Evolution of structural diversity of trichothecenes, a family of toxins produced by plant pathogenic and entomopathogenic fungi.</title>
        <authorList>
            <person name="Proctor R.H."/>
            <person name="McCormick S.P."/>
            <person name="Kim H.S."/>
            <person name="Cardoza R.E."/>
            <person name="Stanley A.M."/>
            <person name="Lindo L."/>
            <person name="Kelly A."/>
            <person name="Brown D.W."/>
            <person name="Lee T."/>
            <person name="Vaughan M.M."/>
            <person name="Alexander N.J."/>
            <person name="Busman M."/>
            <person name="Gutierrez S."/>
        </authorList>
    </citation>
    <scope>NUCLEOTIDE SEQUENCE [LARGE SCALE GENOMIC DNA]</scope>
    <source>
        <strain evidence="2 3">NRRL 3299</strain>
    </source>
</reference>
<keyword evidence="1" id="KW-0732">Signal</keyword>
<evidence type="ECO:0000256" key="1">
    <source>
        <dbReference type="SAM" id="SignalP"/>
    </source>
</evidence>
<name>A0A395SBA8_FUSSP</name>
<gene>
    <name evidence="2" type="ORF">FSPOR_4496</name>
</gene>
<proteinExistence type="predicted"/>
<evidence type="ECO:0000313" key="3">
    <source>
        <dbReference type="Proteomes" id="UP000266152"/>
    </source>
</evidence>
<dbReference type="EMBL" id="PXOF01000059">
    <property type="protein sequence ID" value="RGP69684.1"/>
    <property type="molecule type" value="Genomic_DNA"/>
</dbReference>
<protein>
    <submittedName>
        <fullName evidence="2">Uncharacterized protein</fullName>
    </submittedName>
</protein>